<protein>
    <submittedName>
        <fullName evidence="2">Uncharacterized protein</fullName>
    </submittedName>
</protein>
<sequence length="201" mass="22318">MHNDEPLELEALASTIQARKQDPQSPTTSLSSSTSASASSSSSTSTSSDIVQQLRRPLRFRINPFILLKGHQFERIREVLELNAFELAAGKKTKVSAKRVFMRVWHQVSFMDNQPPSRPLQLEPFKPEESEESDEQQLFKLRKVETCNDLSRVGIEPPATGPEQQGGSPDDGGEAATATATKPKVFEAMEDEDESMDELVD</sequence>
<name>A0AAU9G3K6_DROMD</name>
<evidence type="ECO:0000256" key="1">
    <source>
        <dbReference type="SAM" id="MobiDB-lite"/>
    </source>
</evidence>
<gene>
    <name evidence="2" type="ORF">DMAD_01979</name>
</gene>
<feature type="compositionally biased region" description="Acidic residues" evidence="1">
    <location>
        <begin position="188"/>
        <end position="201"/>
    </location>
</feature>
<feature type="region of interest" description="Disordered" evidence="1">
    <location>
        <begin position="151"/>
        <end position="201"/>
    </location>
</feature>
<feature type="region of interest" description="Disordered" evidence="1">
    <location>
        <begin position="1"/>
        <end position="50"/>
    </location>
</feature>
<keyword evidence="3" id="KW-1185">Reference proteome</keyword>
<feature type="compositionally biased region" description="Low complexity" evidence="1">
    <location>
        <begin position="25"/>
        <end position="48"/>
    </location>
</feature>
<evidence type="ECO:0000313" key="3">
    <source>
        <dbReference type="Proteomes" id="UP001500889"/>
    </source>
</evidence>
<dbReference type="AlphaFoldDB" id="A0AAU9G3K6"/>
<reference evidence="2 3" key="1">
    <citation type="submission" date="2024-02" db="EMBL/GenBank/DDBJ databases">
        <title>A chromosome-level genome assembly of Drosophila madeirensis, a fruit fly species endemic to Madeira island.</title>
        <authorList>
            <person name="Tomihara K."/>
            <person name="Llopart A."/>
            <person name="Yamamoto D."/>
        </authorList>
    </citation>
    <scope>NUCLEOTIDE SEQUENCE [LARGE SCALE GENOMIC DNA]</scope>
    <source>
        <strain evidence="2 3">RF1</strain>
    </source>
</reference>
<proteinExistence type="predicted"/>
<accession>A0AAU9G3K6</accession>
<dbReference type="EMBL" id="AP029266">
    <property type="protein sequence ID" value="BFG02488.1"/>
    <property type="molecule type" value="Genomic_DNA"/>
</dbReference>
<dbReference type="Proteomes" id="UP001500889">
    <property type="component" value="Chromosome A"/>
</dbReference>
<evidence type="ECO:0000313" key="2">
    <source>
        <dbReference type="EMBL" id="BFG02488.1"/>
    </source>
</evidence>
<organism evidence="2 3">
    <name type="scientific">Drosophila madeirensis</name>
    <name type="common">Fruit fly</name>
    <dbReference type="NCBI Taxonomy" id="30013"/>
    <lineage>
        <taxon>Eukaryota</taxon>
        <taxon>Metazoa</taxon>
        <taxon>Ecdysozoa</taxon>
        <taxon>Arthropoda</taxon>
        <taxon>Hexapoda</taxon>
        <taxon>Insecta</taxon>
        <taxon>Pterygota</taxon>
        <taxon>Neoptera</taxon>
        <taxon>Endopterygota</taxon>
        <taxon>Diptera</taxon>
        <taxon>Brachycera</taxon>
        <taxon>Muscomorpha</taxon>
        <taxon>Ephydroidea</taxon>
        <taxon>Drosophilidae</taxon>
        <taxon>Drosophila</taxon>
        <taxon>Sophophora</taxon>
    </lineage>
</organism>